<sequence length="213" mass="23652">MSCVEGGVVWGTRYLGDGAGLQVSAWTSSRKRQRRRSLTVWKAETNQADYLGGKSWGRAMSTEAGDSSARTTEENCYLFQHGDSGQRLSGSRGGTATCFSTRFWTAPSRSLRQQDTGSFPDEMKQHTEVCNSQQEDQEWKTGGGGEARSPYITTWLRCGTSQESVMLRWQQVVVEVLLTLMGPKESWMARVGQLDGGSRMVEQLQFTVTLSLV</sequence>
<accession>A0AA40I5G8</accession>
<evidence type="ECO:0000313" key="2">
    <source>
        <dbReference type="Proteomes" id="UP001177744"/>
    </source>
</evidence>
<keyword evidence="2" id="KW-1185">Reference proteome</keyword>
<protein>
    <submittedName>
        <fullName evidence="1">Uncharacterized protein</fullName>
    </submittedName>
</protein>
<gene>
    <name evidence="1" type="ORF">QTO34_015627</name>
</gene>
<evidence type="ECO:0000313" key="1">
    <source>
        <dbReference type="EMBL" id="KAK1342860.1"/>
    </source>
</evidence>
<name>A0AA40I5G8_CNENI</name>
<proteinExistence type="predicted"/>
<dbReference type="Proteomes" id="UP001177744">
    <property type="component" value="Unassembled WGS sequence"/>
</dbReference>
<dbReference type="EMBL" id="JAULJE010000005">
    <property type="protein sequence ID" value="KAK1342860.1"/>
    <property type="molecule type" value="Genomic_DNA"/>
</dbReference>
<reference evidence="1" key="1">
    <citation type="submission" date="2023-06" db="EMBL/GenBank/DDBJ databases">
        <title>Reference genome for the Northern bat (Eptesicus nilssonii), a most northern bat species.</title>
        <authorList>
            <person name="Laine V.N."/>
            <person name="Pulliainen A.T."/>
            <person name="Lilley T.M."/>
        </authorList>
    </citation>
    <scope>NUCLEOTIDE SEQUENCE</scope>
    <source>
        <strain evidence="1">BLF_Eptnil</strain>
        <tissue evidence="1">Kidney</tissue>
    </source>
</reference>
<dbReference type="AlphaFoldDB" id="A0AA40I5G8"/>
<comment type="caution">
    <text evidence="1">The sequence shown here is derived from an EMBL/GenBank/DDBJ whole genome shotgun (WGS) entry which is preliminary data.</text>
</comment>
<organism evidence="1 2">
    <name type="scientific">Cnephaeus nilssonii</name>
    <name type="common">Northern bat</name>
    <name type="synonym">Eptesicus nilssonii</name>
    <dbReference type="NCBI Taxonomy" id="3371016"/>
    <lineage>
        <taxon>Eukaryota</taxon>
        <taxon>Metazoa</taxon>
        <taxon>Chordata</taxon>
        <taxon>Craniata</taxon>
        <taxon>Vertebrata</taxon>
        <taxon>Euteleostomi</taxon>
        <taxon>Mammalia</taxon>
        <taxon>Eutheria</taxon>
        <taxon>Laurasiatheria</taxon>
        <taxon>Chiroptera</taxon>
        <taxon>Yangochiroptera</taxon>
        <taxon>Vespertilionidae</taxon>
        <taxon>Cnephaeus</taxon>
    </lineage>
</organism>